<keyword evidence="1" id="KW-0472">Membrane</keyword>
<keyword evidence="1" id="KW-1133">Transmembrane helix</keyword>
<dbReference type="EMBL" id="JACOFZ010000001">
    <property type="protein sequence ID" value="MBC3880243.1"/>
    <property type="molecule type" value="Genomic_DNA"/>
</dbReference>
<comment type="caution">
    <text evidence="2">The sequence shown here is derived from an EMBL/GenBank/DDBJ whole genome shotgun (WGS) entry which is preliminary data.</text>
</comment>
<evidence type="ECO:0000256" key="1">
    <source>
        <dbReference type="SAM" id="Phobius"/>
    </source>
</evidence>
<feature type="transmembrane region" description="Helical" evidence="1">
    <location>
        <begin position="36"/>
        <end position="58"/>
    </location>
</feature>
<accession>A0A923HKX0</accession>
<dbReference type="RefSeq" id="WP_186915229.1">
    <property type="nucleotide sequence ID" value="NZ_JACOFZ010000001.1"/>
</dbReference>
<keyword evidence="3" id="KW-1185">Reference proteome</keyword>
<protein>
    <submittedName>
        <fullName evidence="2">Uncharacterized protein</fullName>
    </submittedName>
</protein>
<gene>
    <name evidence="2" type="ORF">H8K36_02550</name>
</gene>
<evidence type="ECO:0000313" key="3">
    <source>
        <dbReference type="Proteomes" id="UP000627446"/>
    </source>
</evidence>
<sequence length="95" mass="10557">MSTLAICIFILSTIIATSLAYLCLQNQRLLTKPLTTIPWMSCAALVHLNAFFTAHTYIGPWKALAVMGLANAIMLVLISFFDSFLRKRRSTANYG</sequence>
<dbReference type="AlphaFoldDB" id="A0A923HKX0"/>
<name>A0A923HKX0_9BURK</name>
<evidence type="ECO:0000313" key="2">
    <source>
        <dbReference type="EMBL" id="MBC3880243.1"/>
    </source>
</evidence>
<reference evidence="2" key="1">
    <citation type="submission" date="2020-08" db="EMBL/GenBank/DDBJ databases">
        <title>Novel species isolated from subtropical streams in China.</title>
        <authorList>
            <person name="Lu H."/>
        </authorList>
    </citation>
    <scope>NUCLEOTIDE SEQUENCE</scope>
    <source>
        <strain evidence="2">LX22W</strain>
    </source>
</reference>
<feature type="transmembrane region" description="Helical" evidence="1">
    <location>
        <begin position="64"/>
        <end position="85"/>
    </location>
</feature>
<organism evidence="2 3">
    <name type="scientific">Undibacterium nitidum</name>
    <dbReference type="NCBI Taxonomy" id="2762298"/>
    <lineage>
        <taxon>Bacteria</taxon>
        <taxon>Pseudomonadati</taxon>
        <taxon>Pseudomonadota</taxon>
        <taxon>Betaproteobacteria</taxon>
        <taxon>Burkholderiales</taxon>
        <taxon>Oxalobacteraceae</taxon>
        <taxon>Undibacterium</taxon>
    </lineage>
</organism>
<keyword evidence="1" id="KW-0812">Transmembrane</keyword>
<feature type="transmembrane region" description="Helical" evidence="1">
    <location>
        <begin position="6"/>
        <end position="24"/>
    </location>
</feature>
<dbReference type="Proteomes" id="UP000627446">
    <property type="component" value="Unassembled WGS sequence"/>
</dbReference>
<proteinExistence type="predicted"/>